<dbReference type="OrthoDB" id="615826at2759"/>
<feature type="region of interest" description="Disordered" evidence="11">
    <location>
        <begin position="151"/>
        <end position="181"/>
    </location>
</feature>
<dbReference type="EMBL" id="CM017873">
    <property type="protein sequence ID" value="KAG1330199.1"/>
    <property type="molecule type" value="Genomic_DNA"/>
</dbReference>
<evidence type="ECO:0000256" key="9">
    <source>
        <dbReference type="ARBA" id="ARBA00023294"/>
    </source>
</evidence>
<dbReference type="AlphaFoldDB" id="A0A8K0MWI1"/>
<dbReference type="PANTHER" id="PTHR31734:SF2">
    <property type="entry name" value="AUXIN-RESPONSIVE PROTEIN IAA26"/>
    <property type="match status" value="1"/>
</dbReference>
<sequence length="383" mass="41349">MEEDFRKGEECPQLLDLIPNERDWMVNGVGGVGKRCGVSEEKKLELRLGLPGGEDWPAVIGKTEEHSVESVLSPGRYKLSKTSGINPSSVGAKRGFFDTVESKTEAFQQQQQQHAGFLQLQAKGKELSQKTNGRAEQQSLERKACGFSAAHGSAAAPSGNAAGANNSSQTRTATTPVVGWPPVRSFRRNLASTSKPPLESENGGLKPAIKLENGGKGLFMKINMDGIPIGRKVDLKAYDSYEKLSLAVNELFQGLLAAQRDPLAAGNQKNPEEKPAITGLLDGNGEYTLVYEDDEGDKMLVGDVPWDMFVSTAKRLRVLKSCELSASSLVAHFVVVTSAFLFLSPGGSGRQEKNSNRVLERKGSVVHCALNICCFLASFGRCF</sequence>
<dbReference type="InterPro" id="IPR003311">
    <property type="entry name" value="AUX_IAA"/>
</dbReference>
<dbReference type="Gene3D" id="3.10.20.90">
    <property type="entry name" value="Phosphatidylinositol 3-kinase Catalytic Subunit, Chain A, domain 1"/>
    <property type="match status" value="1"/>
</dbReference>
<evidence type="ECO:0000256" key="6">
    <source>
        <dbReference type="ARBA" id="ARBA00023015"/>
    </source>
</evidence>
<feature type="region of interest" description="Disordered" evidence="11">
    <location>
        <begin position="124"/>
        <end position="143"/>
    </location>
</feature>
<comment type="function">
    <text evidence="1 10">Aux/IAA proteins are short-lived transcriptional factors that function as repressors of early auxin response genes at low auxin concentrations.</text>
</comment>
<evidence type="ECO:0000256" key="3">
    <source>
        <dbReference type="ARBA" id="ARBA00006728"/>
    </source>
</evidence>
<comment type="subunit">
    <text evidence="4 10">Homodimers and heterodimers.</text>
</comment>
<feature type="domain" description="PB1" evidence="12">
    <location>
        <begin position="217"/>
        <end position="321"/>
    </location>
</feature>
<dbReference type="InterPro" id="IPR033389">
    <property type="entry name" value="AUX/IAA_dom"/>
</dbReference>
<gene>
    <name evidence="13" type="ORF">COCNU_02G001670</name>
</gene>
<comment type="caution">
    <text evidence="13">The sequence shown here is derived from an EMBL/GenBank/DDBJ whole genome shotgun (WGS) entry which is preliminary data.</text>
</comment>
<dbReference type="PANTHER" id="PTHR31734">
    <property type="entry name" value="AUXIN-RESPONSIVE PROTEIN IAA17"/>
    <property type="match status" value="1"/>
</dbReference>
<protein>
    <recommendedName>
        <fullName evidence="10">Auxin-responsive protein</fullName>
    </recommendedName>
</protein>
<dbReference type="InterPro" id="IPR053793">
    <property type="entry name" value="PB1-like"/>
</dbReference>
<dbReference type="GO" id="GO:0005634">
    <property type="term" value="C:nucleus"/>
    <property type="evidence" value="ECO:0007669"/>
    <property type="project" value="UniProtKB-SubCell"/>
</dbReference>
<evidence type="ECO:0000256" key="10">
    <source>
        <dbReference type="RuleBase" id="RU004549"/>
    </source>
</evidence>
<dbReference type="GO" id="GO:0006355">
    <property type="term" value="P:regulation of DNA-templated transcription"/>
    <property type="evidence" value="ECO:0007669"/>
    <property type="project" value="InterPro"/>
</dbReference>
<comment type="subcellular location">
    <subcellularLocation>
        <location evidence="2 10">Nucleus</location>
    </subcellularLocation>
</comment>
<dbReference type="Pfam" id="PF02309">
    <property type="entry name" value="AUX_IAA"/>
    <property type="match status" value="1"/>
</dbReference>
<evidence type="ECO:0000256" key="11">
    <source>
        <dbReference type="SAM" id="MobiDB-lite"/>
    </source>
</evidence>
<evidence type="ECO:0000313" key="13">
    <source>
        <dbReference type="EMBL" id="KAG1330199.1"/>
    </source>
</evidence>
<keyword evidence="5 10" id="KW-0678">Repressor</keyword>
<evidence type="ECO:0000256" key="5">
    <source>
        <dbReference type="ARBA" id="ARBA00022491"/>
    </source>
</evidence>
<evidence type="ECO:0000256" key="4">
    <source>
        <dbReference type="ARBA" id="ARBA00011726"/>
    </source>
</evidence>
<keyword evidence="6 10" id="KW-0805">Transcription regulation</keyword>
<evidence type="ECO:0000256" key="7">
    <source>
        <dbReference type="ARBA" id="ARBA00023163"/>
    </source>
</evidence>
<dbReference type="PROSITE" id="PS51745">
    <property type="entry name" value="PB1"/>
    <property type="match status" value="1"/>
</dbReference>
<organism evidence="13 14">
    <name type="scientific">Cocos nucifera</name>
    <name type="common">Coconut palm</name>
    <dbReference type="NCBI Taxonomy" id="13894"/>
    <lineage>
        <taxon>Eukaryota</taxon>
        <taxon>Viridiplantae</taxon>
        <taxon>Streptophyta</taxon>
        <taxon>Embryophyta</taxon>
        <taxon>Tracheophyta</taxon>
        <taxon>Spermatophyta</taxon>
        <taxon>Magnoliopsida</taxon>
        <taxon>Liliopsida</taxon>
        <taxon>Arecaceae</taxon>
        <taxon>Arecoideae</taxon>
        <taxon>Cocoseae</taxon>
        <taxon>Attaleinae</taxon>
        <taxon>Cocos</taxon>
    </lineage>
</organism>
<reference evidence="13" key="2">
    <citation type="submission" date="2019-07" db="EMBL/GenBank/DDBJ databases">
        <authorList>
            <person name="Yang Y."/>
            <person name="Bocs S."/>
            <person name="Baudouin L."/>
        </authorList>
    </citation>
    <scope>NUCLEOTIDE SEQUENCE</scope>
    <source>
        <tissue evidence="13">Spear leaf of Hainan Tall coconut</tissue>
    </source>
</reference>
<keyword evidence="8 10" id="KW-0539">Nucleus</keyword>
<keyword evidence="7 10" id="KW-0804">Transcription</keyword>
<proteinExistence type="inferred from homology"/>
<dbReference type="GO" id="GO:0009734">
    <property type="term" value="P:auxin-activated signaling pathway"/>
    <property type="evidence" value="ECO:0007669"/>
    <property type="project" value="UniProtKB-UniRule"/>
</dbReference>
<keyword evidence="9 10" id="KW-0927">Auxin signaling pathway</keyword>
<evidence type="ECO:0000256" key="1">
    <source>
        <dbReference type="ARBA" id="ARBA00002159"/>
    </source>
</evidence>
<name>A0A8K0MWI1_COCNU</name>
<evidence type="ECO:0000313" key="14">
    <source>
        <dbReference type="Proteomes" id="UP000797356"/>
    </source>
</evidence>
<evidence type="ECO:0000259" key="12">
    <source>
        <dbReference type="PROSITE" id="PS51745"/>
    </source>
</evidence>
<keyword evidence="14" id="KW-1185">Reference proteome</keyword>
<comment type="similarity">
    <text evidence="3 10">Belongs to the Aux/IAA family.</text>
</comment>
<accession>A0A8K0MWI1</accession>
<feature type="compositionally biased region" description="Low complexity" evidence="11">
    <location>
        <begin position="151"/>
        <end position="168"/>
    </location>
</feature>
<dbReference type="FunFam" id="3.10.20.90:FF:000225">
    <property type="entry name" value="Auxin-responsive protein"/>
    <property type="match status" value="1"/>
</dbReference>
<feature type="compositionally biased region" description="Polar residues" evidence="11">
    <location>
        <begin position="129"/>
        <end position="138"/>
    </location>
</feature>
<reference evidence="13" key="1">
    <citation type="journal article" date="2017" name="Gigascience">
        <title>The genome draft of coconut (Cocos nucifera).</title>
        <authorList>
            <person name="Xiao Y."/>
            <person name="Xu P."/>
            <person name="Fan H."/>
            <person name="Baudouin L."/>
            <person name="Xia W."/>
            <person name="Bocs S."/>
            <person name="Xu J."/>
            <person name="Li Q."/>
            <person name="Guo A."/>
            <person name="Zhou L."/>
            <person name="Li J."/>
            <person name="Wu Y."/>
            <person name="Ma Z."/>
            <person name="Armero A."/>
            <person name="Issali A.E."/>
            <person name="Liu N."/>
            <person name="Peng M."/>
            <person name="Yang Y."/>
        </authorList>
    </citation>
    <scope>NUCLEOTIDE SEQUENCE</scope>
    <source>
        <tissue evidence="13">Spear leaf of Hainan Tall coconut</tissue>
    </source>
</reference>
<evidence type="ECO:0000256" key="2">
    <source>
        <dbReference type="ARBA" id="ARBA00004123"/>
    </source>
</evidence>
<dbReference type="Proteomes" id="UP000797356">
    <property type="component" value="Chromosome 2"/>
</dbReference>
<evidence type="ECO:0000256" key="8">
    <source>
        <dbReference type="ARBA" id="ARBA00023242"/>
    </source>
</evidence>
<dbReference type="SUPFAM" id="SSF54277">
    <property type="entry name" value="CAD &amp; PB1 domains"/>
    <property type="match status" value="1"/>
</dbReference>